<dbReference type="RefSeq" id="WP_380563229.1">
    <property type="nucleotide sequence ID" value="NZ_JBEUKS010000001.1"/>
</dbReference>
<evidence type="ECO:0000259" key="1">
    <source>
        <dbReference type="Pfam" id="PF21806"/>
    </source>
</evidence>
<reference evidence="2 3" key="1">
    <citation type="submission" date="2024-06" db="EMBL/GenBank/DDBJ databases">
        <authorList>
            <person name="Lee S.D."/>
        </authorList>
    </citation>
    <scope>NUCLEOTIDE SEQUENCE [LARGE SCALE GENOMIC DNA]</scope>
    <source>
        <strain evidence="2 3">N1-10</strain>
    </source>
</reference>
<dbReference type="Pfam" id="PF21806">
    <property type="entry name" value="DUF6879"/>
    <property type="match status" value="1"/>
</dbReference>
<evidence type="ECO:0000313" key="3">
    <source>
        <dbReference type="Proteomes" id="UP001592581"/>
    </source>
</evidence>
<comment type="caution">
    <text evidence="2">The sequence shown here is derived from an EMBL/GenBank/DDBJ whole genome shotgun (WGS) entry which is preliminary data.</text>
</comment>
<dbReference type="InterPro" id="IPR049244">
    <property type="entry name" value="DUF6879"/>
</dbReference>
<accession>A0ABV6XHG1</accession>
<gene>
    <name evidence="2" type="ORF">ABUW04_05505</name>
</gene>
<protein>
    <submittedName>
        <fullName evidence="2">DUF6879 family protein</fullName>
    </submittedName>
</protein>
<proteinExistence type="predicted"/>
<keyword evidence="3" id="KW-1185">Reference proteome</keyword>
<sequence>MEPRIETLTPERWTDLFQTAERLVAHLEMRDSYAVDEAEFADWKAGRAVDPGDREAWWEPWWHGAIAAAVARGVSVRRARIVSEPVTEYIRFEHAVTYTNVEAGEEVRWLPRRLASDLVLPGNDFWIFDDRLVVFNHFTGDGDALGNELRDEEAVVELCSAAFAQVWERAMAHEKYRLT</sequence>
<feature type="domain" description="DUF6879" evidence="1">
    <location>
        <begin position="12"/>
        <end position="177"/>
    </location>
</feature>
<name>A0ABV6XHG1_9ACTN</name>
<dbReference type="EMBL" id="JBEUKS010000001">
    <property type="protein sequence ID" value="MFC1437708.1"/>
    <property type="molecule type" value="Genomic_DNA"/>
</dbReference>
<dbReference type="Proteomes" id="UP001592581">
    <property type="component" value="Unassembled WGS sequence"/>
</dbReference>
<organism evidence="2 3">
    <name type="scientific">Streptacidiphilus jeojiensis</name>
    <dbReference type="NCBI Taxonomy" id="3229225"/>
    <lineage>
        <taxon>Bacteria</taxon>
        <taxon>Bacillati</taxon>
        <taxon>Actinomycetota</taxon>
        <taxon>Actinomycetes</taxon>
        <taxon>Kitasatosporales</taxon>
        <taxon>Streptomycetaceae</taxon>
        <taxon>Streptacidiphilus</taxon>
    </lineage>
</organism>
<evidence type="ECO:0000313" key="2">
    <source>
        <dbReference type="EMBL" id="MFC1437708.1"/>
    </source>
</evidence>